<dbReference type="HOGENOM" id="CLU_1402396_0_0_1"/>
<dbReference type="OrthoDB" id="3632789at2759"/>
<keyword evidence="3" id="KW-1185">Reference proteome</keyword>
<accession>N1PE54</accession>
<dbReference type="EMBL" id="KB446547">
    <property type="protein sequence ID" value="EME38460.1"/>
    <property type="molecule type" value="Genomic_DNA"/>
</dbReference>
<organism evidence="2 3">
    <name type="scientific">Dothistroma septosporum (strain NZE10 / CBS 128990)</name>
    <name type="common">Red band needle blight fungus</name>
    <name type="synonym">Mycosphaerella pini</name>
    <dbReference type="NCBI Taxonomy" id="675120"/>
    <lineage>
        <taxon>Eukaryota</taxon>
        <taxon>Fungi</taxon>
        <taxon>Dikarya</taxon>
        <taxon>Ascomycota</taxon>
        <taxon>Pezizomycotina</taxon>
        <taxon>Dothideomycetes</taxon>
        <taxon>Dothideomycetidae</taxon>
        <taxon>Mycosphaerellales</taxon>
        <taxon>Mycosphaerellaceae</taxon>
        <taxon>Dothistroma</taxon>
    </lineage>
</organism>
<gene>
    <name evidence="2" type="ORF">DOTSEDRAFT_48669</name>
</gene>
<feature type="compositionally biased region" description="Basic and acidic residues" evidence="1">
    <location>
        <begin position="180"/>
        <end position="194"/>
    </location>
</feature>
<feature type="region of interest" description="Disordered" evidence="1">
    <location>
        <begin position="72"/>
        <end position="103"/>
    </location>
</feature>
<reference evidence="2 3" key="2">
    <citation type="journal article" date="2012" name="PLoS Pathog.">
        <title>Diverse lifestyles and strategies of plant pathogenesis encoded in the genomes of eighteen Dothideomycetes fungi.</title>
        <authorList>
            <person name="Ohm R.A."/>
            <person name="Feau N."/>
            <person name="Henrissat B."/>
            <person name="Schoch C.L."/>
            <person name="Horwitz B.A."/>
            <person name="Barry K.W."/>
            <person name="Condon B.J."/>
            <person name="Copeland A.C."/>
            <person name="Dhillon B."/>
            <person name="Glaser F."/>
            <person name="Hesse C.N."/>
            <person name="Kosti I."/>
            <person name="LaButti K."/>
            <person name="Lindquist E.A."/>
            <person name="Lucas S."/>
            <person name="Salamov A.A."/>
            <person name="Bradshaw R.E."/>
            <person name="Ciuffetti L."/>
            <person name="Hamelin R.C."/>
            <person name="Kema G.H.J."/>
            <person name="Lawrence C."/>
            <person name="Scott J.A."/>
            <person name="Spatafora J.W."/>
            <person name="Turgeon B.G."/>
            <person name="de Wit P.J.G.M."/>
            <person name="Zhong S."/>
            <person name="Goodwin S.B."/>
            <person name="Grigoriev I.V."/>
        </authorList>
    </citation>
    <scope>NUCLEOTIDE SEQUENCE [LARGE SCALE GENOMIC DNA]</scope>
    <source>
        <strain evidence="3">NZE10 / CBS 128990</strain>
    </source>
</reference>
<feature type="region of interest" description="Disordered" evidence="1">
    <location>
        <begin position="175"/>
        <end position="194"/>
    </location>
</feature>
<evidence type="ECO:0000313" key="2">
    <source>
        <dbReference type="EMBL" id="EME38460.1"/>
    </source>
</evidence>
<evidence type="ECO:0000256" key="1">
    <source>
        <dbReference type="SAM" id="MobiDB-lite"/>
    </source>
</evidence>
<name>N1PE54_DOTSN</name>
<sequence>MSHMSPIHPTFARHVECACTTCTSLRDVRGGITSIPIQHMIAMYGEQEAANRIIEADHLLGEAQEVLRRKHVPGPYSSMSNNALTGRERSGASVSPPKSARDSAISIIRDATENRMSPVRSRQVTNGWQGAGTPPANTGKTASTFEDVVRSRAAELGILRTQQASVLERLTTASSRQHQRYQEHPQREVSIHCL</sequence>
<proteinExistence type="predicted"/>
<feature type="region of interest" description="Disordered" evidence="1">
    <location>
        <begin position="115"/>
        <end position="141"/>
    </location>
</feature>
<protein>
    <submittedName>
        <fullName evidence="2">Uncharacterized protein</fullName>
    </submittedName>
</protein>
<reference evidence="3" key="1">
    <citation type="journal article" date="2012" name="PLoS Genet.">
        <title>The genomes of the fungal plant pathogens Cladosporium fulvum and Dothistroma septosporum reveal adaptation to different hosts and lifestyles but also signatures of common ancestry.</title>
        <authorList>
            <person name="de Wit P.J.G.M."/>
            <person name="van der Burgt A."/>
            <person name="Oekmen B."/>
            <person name="Stergiopoulos I."/>
            <person name="Abd-Elsalam K.A."/>
            <person name="Aerts A.L."/>
            <person name="Bahkali A.H."/>
            <person name="Beenen H.G."/>
            <person name="Chettri P."/>
            <person name="Cox M.P."/>
            <person name="Datema E."/>
            <person name="de Vries R.P."/>
            <person name="Dhillon B."/>
            <person name="Ganley A.R."/>
            <person name="Griffiths S.A."/>
            <person name="Guo Y."/>
            <person name="Hamelin R.C."/>
            <person name="Henrissat B."/>
            <person name="Kabir M.S."/>
            <person name="Jashni M.K."/>
            <person name="Kema G."/>
            <person name="Klaubauf S."/>
            <person name="Lapidus A."/>
            <person name="Levasseur A."/>
            <person name="Lindquist E."/>
            <person name="Mehrabi R."/>
            <person name="Ohm R.A."/>
            <person name="Owen T.J."/>
            <person name="Salamov A."/>
            <person name="Schwelm A."/>
            <person name="Schijlen E."/>
            <person name="Sun H."/>
            <person name="van den Burg H.A."/>
            <person name="van Ham R.C.H.J."/>
            <person name="Zhang S."/>
            <person name="Goodwin S.B."/>
            <person name="Grigoriev I.V."/>
            <person name="Collemare J."/>
            <person name="Bradshaw R.E."/>
        </authorList>
    </citation>
    <scope>NUCLEOTIDE SEQUENCE [LARGE SCALE GENOMIC DNA]</scope>
    <source>
        <strain evidence="3">NZE10 / CBS 128990</strain>
    </source>
</reference>
<dbReference type="Proteomes" id="UP000016933">
    <property type="component" value="Unassembled WGS sequence"/>
</dbReference>
<evidence type="ECO:0000313" key="3">
    <source>
        <dbReference type="Proteomes" id="UP000016933"/>
    </source>
</evidence>
<dbReference type="AlphaFoldDB" id="N1PE54"/>